<dbReference type="OMA" id="RINILPM"/>
<reference evidence="3 4" key="1">
    <citation type="submission" date="2013-02" db="EMBL/GenBank/DDBJ databases">
        <title>The Genome Annotation of Plasmodium falciparum CAMP/Malaysia.</title>
        <authorList>
            <consortium name="The Broad Institute Genome Sequencing Platform"/>
            <consortium name="The Broad Institute Genome Sequencing Center for Infectious Disease"/>
            <person name="Neafsey D."/>
            <person name="Hoffman S."/>
            <person name="Volkman S."/>
            <person name="Rosenthal P."/>
            <person name="Walker B."/>
            <person name="Young S.K."/>
            <person name="Zeng Q."/>
            <person name="Gargeya S."/>
            <person name="Fitzgerald M."/>
            <person name="Haas B."/>
            <person name="Abouelleil A."/>
            <person name="Allen A.W."/>
            <person name="Alvarado L."/>
            <person name="Arachchi H.M."/>
            <person name="Berlin A.M."/>
            <person name="Chapman S.B."/>
            <person name="Gainer-Dewar J."/>
            <person name="Goldberg J."/>
            <person name="Griggs A."/>
            <person name="Gujja S."/>
            <person name="Hansen M."/>
            <person name="Howarth C."/>
            <person name="Imamovic A."/>
            <person name="Ireland A."/>
            <person name="Larimer J."/>
            <person name="McCowan C."/>
            <person name="Murphy C."/>
            <person name="Pearson M."/>
            <person name="Poon T.W."/>
            <person name="Priest M."/>
            <person name="Roberts A."/>
            <person name="Saif S."/>
            <person name="Shea T."/>
            <person name="Sisk P."/>
            <person name="Sykes S."/>
            <person name="Wortman J."/>
            <person name="Nusbaum C."/>
            <person name="Birren B."/>
        </authorList>
    </citation>
    <scope>NUCLEOTIDE SEQUENCE [LARGE SCALE GENOMIC DNA]</scope>
    <source>
        <strain evidence="3 4">CAMP/Malaysia</strain>
    </source>
</reference>
<evidence type="ECO:0000313" key="3">
    <source>
        <dbReference type="EMBL" id="ETW58815.1"/>
    </source>
</evidence>
<name>A0A024X166_PLAFC</name>
<keyword evidence="2" id="KW-1133">Transmembrane helix</keyword>
<protein>
    <submittedName>
        <fullName evidence="3">Uncharacterized protein</fullName>
    </submittedName>
</protein>
<gene>
    <name evidence="3" type="ORF">PFMC_05295</name>
</gene>
<dbReference type="EMBL" id="KI927612">
    <property type="protein sequence ID" value="ETW58815.1"/>
    <property type="molecule type" value="Genomic_DNA"/>
</dbReference>
<keyword evidence="2" id="KW-0472">Membrane</keyword>
<evidence type="ECO:0000256" key="2">
    <source>
        <dbReference type="SAM" id="Phobius"/>
    </source>
</evidence>
<evidence type="ECO:0000256" key="1">
    <source>
        <dbReference type="SAM" id="MobiDB-lite"/>
    </source>
</evidence>
<dbReference type="Proteomes" id="UP000030694">
    <property type="component" value="Unassembled WGS sequence"/>
</dbReference>
<sequence length="99" mass="11929">MVSYNLKLIIFSIILVTLTLIYNNDYERLYKNVKYRNFVLVPINFRSLAGVSFERTTNHIYRNNKLREYTSTNEKKYHKNNYLKDDAKTEQNIPDITEK</sequence>
<accession>A0A024X166</accession>
<keyword evidence="2" id="KW-0812">Transmembrane</keyword>
<reference evidence="3 4" key="2">
    <citation type="submission" date="2013-02" db="EMBL/GenBank/DDBJ databases">
        <title>The Genome Sequence of Plasmodium falciparum CAMP/Malaysia.</title>
        <authorList>
            <consortium name="The Broad Institute Genome Sequencing Platform"/>
            <consortium name="The Broad Institute Genome Sequencing Center for Infectious Disease"/>
            <person name="Neafsey D."/>
            <person name="Cheeseman I."/>
            <person name="Volkman S."/>
            <person name="Adams J."/>
            <person name="Walker B."/>
            <person name="Young S.K."/>
            <person name="Zeng Q."/>
            <person name="Gargeya S."/>
            <person name="Fitzgerald M."/>
            <person name="Haas B."/>
            <person name="Abouelleil A."/>
            <person name="Alvarado L."/>
            <person name="Arachchi H.M."/>
            <person name="Berlin A.M."/>
            <person name="Chapman S.B."/>
            <person name="Dewar J."/>
            <person name="Goldberg J."/>
            <person name="Griggs A."/>
            <person name="Gujja S."/>
            <person name="Hansen M."/>
            <person name="Howarth C."/>
            <person name="Imamovic A."/>
            <person name="Larimer J."/>
            <person name="McCowan C."/>
            <person name="Murphy C."/>
            <person name="Neiman D."/>
            <person name="Pearson M."/>
            <person name="Priest M."/>
            <person name="Roberts A."/>
            <person name="Saif S."/>
            <person name="Shea T."/>
            <person name="Sisk P."/>
            <person name="Sykes S."/>
            <person name="Wortman J."/>
            <person name="Nusbaum C."/>
            <person name="Birren B."/>
        </authorList>
    </citation>
    <scope>NUCLEOTIDE SEQUENCE [LARGE SCALE GENOMIC DNA]</scope>
    <source>
        <strain evidence="3 4">CAMP/Malaysia</strain>
    </source>
</reference>
<organism evidence="3 4">
    <name type="scientific">Plasmodium falciparum (isolate Camp / Malaysia)</name>
    <dbReference type="NCBI Taxonomy" id="5835"/>
    <lineage>
        <taxon>Eukaryota</taxon>
        <taxon>Sar</taxon>
        <taxon>Alveolata</taxon>
        <taxon>Apicomplexa</taxon>
        <taxon>Aconoidasida</taxon>
        <taxon>Haemosporida</taxon>
        <taxon>Plasmodiidae</taxon>
        <taxon>Plasmodium</taxon>
        <taxon>Plasmodium (Laverania)</taxon>
    </lineage>
</organism>
<dbReference type="AlphaFoldDB" id="A0A024X166"/>
<feature type="compositionally biased region" description="Polar residues" evidence="1">
    <location>
        <begin position="90"/>
        <end position="99"/>
    </location>
</feature>
<proteinExistence type="predicted"/>
<feature type="region of interest" description="Disordered" evidence="1">
    <location>
        <begin position="80"/>
        <end position="99"/>
    </location>
</feature>
<feature type="transmembrane region" description="Helical" evidence="2">
    <location>
        <begin position="6"/>
        <end position="24"/>
    </location>
</feature>
<evidence type="ECO:0000313" key="4">
    <source>
        <dbReference type="Proteomes" id="UP000030694"/>
    </source>
</evidence>